<evidence type="ECO:0000313" key="1">
    <source>
        <dbReference type="EMBL" id="CAG5090221.1"/>
    </source>
</evidence>
<dbReference type="EMBL" id="CAJNRD030001119">
    <property type="protein sequence ID" value="CAG5090221.1"/>
    <property type="molecule type" value="Genomic_DNA"/>
</dbReference>
<reference evidence="1" key="1">
    <citation type="submission" date="2021-04" db="EMBL/GenBank/DDBJ databases">
        <authorList>
            <person name="Chebbi M.A.C M."/>
        </authorList>
    </citation>
    <scope>NUCLEOTIDE SEQUENCE</scope>
</reference>
<comment type="caution">
    <text evidence="1">The sequence shown here is derived from an EMBL/GenBank/DDBJ whole genome shotgun (WGS) entry which is preliminary data.</text>
</comment>
<name>A0A8J2HCM5_COTCN</name>
<gene>
    <name evidence="1" type="ORF">HICCMSTLAB_LOCUS5540</name>
</gene>
<protein>
    <submittedName>
        <fullName evidence="1">Uncharacterized protein</fullName>
    </submittedName>
</protein>
<evidence type="ECO:0000313" key="2">
    <source>
        <dbReference type="Proteomes" id="UP000786811"/>
    </source>
</evidence>
<keyword evidence="2" id="KW-1185">Reference proteome</keyword>
<dbReference type="Proteomes" id="UP000786811">
    <property type="component" value="Unassembled WGS sequence"/>
</dbReference>
<organism evidence="1 2">
    <name type="scientific">Cotesia congregata</name>
    <name type="common">Parasitoid wasp</name>
    <name type="synonym">Apanteles congregatus</name>
    <dbReference type="NCBI Taxonomy" id="51543"/>
    <lineage>
        <taxon>Eukaryota</taxon>
        <taxon>Metazoa</taxon>
        <taxon>Ecdysozoa</taxon>
        <taxon>Arthropoda</taxon>
        <taxon>Hexapoda</taxon>
        <taxon>Insecta</taxon>
        <taxon>Pterygota</taxon>
        <taxon>Neoptera</taxon>
        <taxon>Endopterygota</taxon>
        <taxon>Hymenoptera</taxon>
        <taxon>Apocrita</taxon>
        <taxon>Ichneumonoidea</taxon>
        <taxon>Braconidae</taxon>
        <taxon>Microgastrinae</taxon>
        <taxon>Cotesia</taxon>
    </lineage>
</organism>
<sequence>MSSHEEIIISDDDADIEDVEDINQNLSKGLSSRSKFNLENSNTALFNKYINISHETLKVNHLAMQGNLIAMQNSHLAMKNLQDLTESILKQINFNSINLKDKAKSEVSTSKDKPVIEDEIPNSSPTKTGIKLLIKDNKRLIGKKLPCIIKRLPKNFQLQAKTDRKSEKEFQCSHCPSKFKLNFSLILDKKCRVTLSRISCVNKDKQRQIANKALLLKRKITQNIKKSTESTEGLNLLNSSINKNIRFLTRDVTHDDLRGRKNEQPNLLGYVNTLYVNKPMRLH</sequence>
<dbReference type="AlphaFoldDB" id="A0A8J2HCM5"/>
<proteinExistence type="predicted"/>
<accession>A0A8J2HCM5</accession>
<dbReference type="OrthoDB" id="10366255at2759"/>